<reference evidence="8" key="2">
    <citation type="submission" date="2025-08" db="UniProtKB">
        <authorList>
            <consortium name="Ensembl"/>
        </authorList>
    </citation>
    <scope>IDENTIFICATION</scope>
</reference>
<dbReference type="GO" id="GO:0000978">
    <property type="term" value="F:RNA polymerase II cis-regulatory region sequence-specific DNA binding"/>
    <property type="evidence" value="ECO:0007669"/>
    <property type="project" value="TreeGrafter"/>
</dbReference>
<sequence length="395" mass="44655">MADWKSPVSYNPSYHAFSYGLMYQTGPEHNHPNISGWAEAVPNSGVSGGYHQQAPHQSPPRNPQHNIGNGNSHHPGPAMYLGDPQSHTPSGGIFIPHNRTPFDQPPKEIEQPGNYTQRDPVLHRSPDSWTSDKIYPQTNPATWVKRELEEEMESGRPNGSELVSSSYPENTSVQILGSEDNAPPEKEDKDTPKQKARTAFSTGQMDALTHRFNMQRYLSPAEMKALAGLTGLTYKQVKTWFQNRRMKLKRHQKDNGWESAGYPNPGYPNMPPRPQVSTIIIRQQNLPYSTGGYPQPSPSPTQATARPLGNWPLPPAIHRLFSNNAVWKDSYNYEIQSMLGRILKICRSVWTYNFIPYSYVLSQCCQVILFKKNTFPEYLISVEEFIAPCAFLTEL</sequence>
<evidence type="ECO:0000256" key="1">
    <source>
        <dbReference type="ARBA" id="ARBA00023125"/>
    </source>
</evidence>
<name>A0AAZ3R1W6_ONCTS</name>
<protein>
    <recommendedName>
        <fullName evidence="7">Homeobox domain-containing protein</fullName>
    </recommendedName>
</protein>
<dbReference type="InterPro" id="IPR050460">
    <property type="entry name" value="Distal-less_Homeobox_TF"/>
</dbReference>
<dbReference type="Gene3D" id="1.10.10.60">
    <property type="entry name" value="Homeodomain-like"/>
    <property type="match status" value="1"/>
</dbReference>
<dbReference type="Proteomes" id="UP000694402">
    <property type="component" value="Unassembled WGS sequence"/>
</dbReference>
<dbReference type="SUPFAM" id="SSF46689">
    <property type="entry name" value="Homeodomain-like"/>
    <property type="match status" value="1"/>
</dbReference>
<feature type="region of interest" description="Disordered" evidence="6">
    <location>
        <begin position="174"/>
        <end position="200"/>
    </location>
</feature>
<dbReference type="Pfam" id="PF00046">
    <property type="entry name" value="Homeodomain"/>
    <property type="match status" value="1"/>
</dbReference>
<reference evidence="9" key="1">
    <citation type="journal article" date="2018" name="PLoS ONE">
        <title>Chinook salmon (Oncorhynchus tshawytscha) genome and transcriptome.</title>
        <authorList>
            <person name="Christensen K.A."/>
            <person name="Leong J.S."/>
            <person name="Sakhrani D."/>
            <person name="Biagi C.A."/>
            <person name="Minkley D.R."/>
            <person name="Withler R.E."/>
            <person name="Rondeau E.B."/>
            <person name="Koop B.F."/>
            <person name="Devlin R.H."/>
        </authorList>
    </citation>
    <scope>NUCLEOTIDE SEQUENCE [LARGE SCALE GENOMIC DNA]</scope>
</reference>
<evidence type="ECO:0000313" key="8">
    <source>
        <dbReference type="Ensembl" id="ENSOTSP00005134119.1"/>
    </source>
</evidence>
<dbReference type="GeneTree" id="ENSGT00670000098076"/>
<dbReference type="GO" id="GO:0000981">
    <property type="term" value="F:DNA-binding transcription factor activity, RNA polymerase II-specific"/>
    <property type="evidence" value="ECO:0007669"/>
    <property type="project" value="InterPro"/>
</dbReference>
<dbReference type="InterPro" id="IPR001356">
    <property type="entry name" value="HD"/>
</dbReference>
<feature type="DNA-binding region" description="Homeobox" evidence="4">
    <location>
        <begin position="193"/>
        <end position="252"/>
    </location>
</feature>
<evidence type="ECO:0000256" key="2">
    <source>
        <dbReference type="ARBA" id="ARBA00023155"/>
    </source>
</evidence>
<evidence type="ECO:0000256" key="4">
    <source>
        <dbReference type="PROSITE-ProRule" id="PRU00108"/>
    </source>
</evidence>
<dbReference type="InterPro" id="IPR017970">
    <property type="entry name" value="Homeobox_CS"/>
</dbReference>
<dbReference type="PROSITE" id="PS50071">
    <property type="entry name" value="HOMEOBOX_2"/>
    <property type="match status" value="1"/>
</dbReference>
<dbReference type="AlphaFoldDB" id="A0AAZ3R1W6"/>
<accession>A0AAZ3R1W6</accession>
<dbReference type="Ensembl" id="ENSOTST00005172870.1">
    <property type="protein sequence ID" value="ENSOTSP00005134119.1"/>
    <property type="gene ID" value="ENSOTSG00005053620.1"/>
</dbReference>
<evidence type="ECO:0000256" key="6">
    <source>
        <dbReference type="SAM" id="MobiDB-lite"/>
    </source>
</evidence>
<proteinExistence type="predicted"/>
<feature type="compositionally biased region" description="Polar residues" evidence="6">
    <location>
        <begin position="127"/>
        <end position="136"/>
    </location>
</feature>
<keyword evidence="2 4" id="KW-0371">Homeobox</keyword>
<keyword evidence="3 4" id="KW-0539">Nucleus</keyword>
<dbReference type="PANTHER" id="PTHR24327:SF35">
    <property type="entry name" value="BRAIN-SPECIFIC HOMEOBOX PROTEIN HOMOLOG"/>
    <property type="match status" value="1"/>
</dbReference>
<feature type="domain" description="Homeobox" evidence="7">
    <location>
        <begin position="191"/>
        <end position="251"/>
    </location>
</feature>
<dbReference type="PROSITE" id="PS00027">
    <property type="entry name" value="HOMEOBOX_1"/>
    <property type="match status" value="1"/>
</dbReference>
<dbReference type="SMART" id="SM00389">
    <property type="entry name" value="HOX"/>
    <property type="match status" value="1"/>
</dbReference>
<evidence type="ECO:0000313" key="9">
    <source>
        <dbReference type="Proteomes" id="UP000694402"/>
    </source>
</evidence>
<evidence type="ECO:0000256" key="5">
    <source>
        <dbReference type="RuleBase" id="RU000682"/>
    </source>
</evidence>
<dbReference type="CDD" id="cd00086">
    <property type="entry name" value="homeodomain"/>
    <property type="match status" value="1"/>
</dbReference>
<feature type="region of interest" description="Disordered" evidence="6">
    <location>
        <begin position="34"/>
        <end position="136"/>
    </location>
</feature>
<organism evidence="8 9">
    <name type="scientific">Oncorhynchus tshawytscha</name>
    <name type="common">Chinook salmon</name>
    <name type="synonym">Salmo tshawytscha</name>
    <dbReference type="NCBI Taxonomy" id="74940"/>
    <lineage>
        <taxon>Eukaryota</taxon>
        <taxon>Metazoa</taxon>
        <taxon>Chordata</taxon>
        <taxon>Craniata</taxon>
        <taxon>Vertebrata</taxon>
        <taxon>Euteleostomi</taxon>
        <taxon>Actinopterygii</taxon>
        <taxon>Neopterygii</taxon>
        <taxon>Teleostei</taxon>
        <taxon>Protacanthopterygii</taxon>
        <taxon>Salmoniformes</taxon>
        <taxon>Salmonidae</taxon>
        <taxon>Salmoninae</taxon>
        <taxon>Oncorhynchus</taxon>
    </lineage>
</organism>
<comment type="subcellular location">
    <subcellularLocation>
        <location evidence="4 5">Nucleus</location>
    </subcellularLocation>
</comment>
<keyword evidence="9" id="KW-1185">Reference proteome</keyword>
<evidence type="ECO:0000256" key="3">
    <source>
        <dbReference type="ARBA" id="ARBA00023242"/>
    </source>
</evidence>
<feature type="compositionally biased region" description="Basic and acidic residues" evidence="6">
    <location>
        <begin position="183"/>
        <end position="193"/>
    </location>
</feature>
<keyword evidence="1 4" id="KW-0238">DNA-binding</keyword>
<dbReference type="GO" id="GO:0005634">
    <property type="term" value="C:nucleus"/>
    <property type="evidence" value="ECO:0007669"/>
    <property type="project" value="UniProtKB-SubCell"/>
</dbReference>
<dbReference type="PANTHER" id="PTHR24327">
    <property type="entry name" value="HOMEOBOX PROTEIN"/>
    <property type="match status" value="1"/>
</dbReference>
<feature type="compositionally biased region" description="Polar residues" evidence="6">
    <location>
        <begin position="63"/>
        <end position="72"/>
    </location>
</feature>
<reference evidence="8" key="3">
    <citation type="submission" date="2025-09" db="UniProtKB">
        <authorList>
            <consortium name="Ensembl"/>
        </authorList>
    </citation>
    <scope>IDENTIFICATION</scope>
</reference>
<gene>
    <name evidence="8" type="primary">LOC121839592</name>
</gene>
<evidence type="ECO:0000259" key="7">
    <source>
        <dbReference type="PROSITE" id="PS50071"/>
    </source>
</evidence>
<dbReference type="InterPro" id="IPR009057">
    <property type="entry name" value="Homeodomain-like_sf"/>
</dbReference>